<dbReference type="SUPFAM" id="SSF56601">
    <property type="entry name" value="beta-lactamase/transpeptidase-like"/>
    <property type="match status" value="1"/>
</dbReference>
<dbReference type="InterPro" id="IPR001967">
    <property type="entry name" value="Peptidase_S11_N"/>
</dbReference>
<dbReference type="Gene3D" id="3.40.710.10">
    <property type="entry name" value="DD-peptidase/beta-lactamase superfamily"/>
    <property type="match status" value="1"/>
</dbReference>
<organism evidence="12 13">
    <name type="scientific">Hyphomonas atlantica</name>
    <dbReference type="NCBI Taxonomy" id="1280948"/>
    <lineage>
        <taxon>Bacteria</taxon>
        <taxon>Pseudomonadati</taxon>
        <taxon>Pseudomonadota</taxon>
        <taxon>Alphaproteobacteria</taxon>
        <taxon>Hyphomonadales</taxon>
        <taxon>Hyphomonadaceae</taxon>
        <taxon>Hyphomonas</taxon>
    </lineage>
</organism>
<evidence type="ECO:0000256" key="2">
    <source>
        <dbReference type="ARBA" id="ARBA00022729"/>
    </source>
</evidence>
<feature type="signal peptide" evidence="10">
    <location>
        <begin position="1"/>
        <end position="25"/>
    </location>
</feature>
<dbReference type="GO" id="GO:0009002">
    <property type="term" value="F:serine-type D-Ala-D-Ala carboxypeptidase activity"/>
    <property type="evidence" value="ECO:0007669"/>
    <property type="project" value="InterPro"/>
</dbReference>
<dbReference type="PANTHER" id="PTHR21581">
    <property type="entry name" value="D-ALANYL-D-ALANINE CARBOXYPEPTIDASE"/>
    <property type="match status" value="1"/>
</dbReference>
<evidence type="ECO:0000256" key="10">
    <source>
        <dbReference type="SAM" id="SignalP"/>
    </source>
</evidence>
<dbReference type="GO" id="GO:0006508">
    <property type="term" value="P:proteolysis"/>
    <property type="evidence" value="ECO:0007669"/>
    <property type="project" value="InterPro"/>
</dbReference>
<evidence type="ECO:0000256" key="5">
    <source>
        <dbReference type="ARBA" id="ARBA00022984"/>
    </source>
</evidence>
<keyword evidence="13" id="KW-1185">Reference proteome</keyword>
<reference evidence="12 13" key="1">
    <citation type="journal article" date="2014" name="Antonie Van Leeuwenhoek">
        <title>Hyphomonas beringensis sp. nov. and Hyphomonas chukchiensis sp. nov., isolated from surface seawater of the Bering Sea and Chukchi Sea.</title>
        <authorList>
            <person name="Li C."/>
            <person name="Lai Q."/>
            <person name="Li G."/>
            <person name="Dong C."/>
            <person name="Wang J."/>
            <person name="Liao Y."/>
            <person name="Shao Z."/>
        </authorList>
    </citation>
    <scope>NUCLEOTIDE SEQUENCE [LARGE SCALE GENOMIC DNA]</scope>
    <source>
        <strain evidence="12 13">22II1-22F38</strain>
    </source>
</reference>
<evidence type="ECO:0000313" key="13">
    <source>
        <dbReference type="Proteomes" id="UP000024547"/>
    </source>
</evidence>
<dbReference type="EMBL" id="AWFH01000063">
    <property type="protein sequence ID" value="KCZ57816.1"/>
    <property type="molecule type" value="Genomic_DNA"/>
</dbReference>
<dbReference type="RefSeq" id="WP_081806263.1">
    <property type="nucleotide sequence ID" value="NZ_AWFH01000063.1"/>
</dbReference>
<protein>
    <recommendedName>
        <fullName evidence="11">Peptidase S11 D-alanyl-D-alanine carboxypeptidase A N-terminal domain-containing protein</fullName>
    </recommendedName>
</protein>
<comment type="caution">
    <text evidence="12">The sequence shown here is derived from an EMBL/GenBank/DDBJ whole genome shotgun (WGS) entry which is preliminary data.</text>
</comment>
<comment type="similarity">
    <text evidence="1 9">Belongs to the peptidase S11 family.</text>
</comment>
<dbReference type="GO" id="GO:0008360">
    <property type="term" value="P:regulation of cell shape"/>
    <property type="evidence" value="ECO:0007669"/>
    <property type="project" value="UniProtKB-KW"/>
</dbReference>
<dbReference type="GO" id="GO:0071555">
    <property type="term" value="P:cell wall organization"/>
    <property type="evidence" value="ECO:0007669"/>
    <property type="project" value="UniProtKB-KW"/>
</dbReference>
<dbReference type="OrthoDB" id="9795979at2"/>
<keyword evidence="4" id="KW-0133">Cell shape</keyword>
<proteinExistence type="inferred from homology"/>
<feature type="active site" description="Proton acceptor" evidence="7">
    <location>
        <position position="62"/>
    </location>
</feature>
<dbReference type="eggNOG" id="COG1686">
    <property type="taxonomic scope" value="Bacteria"/>
</dbReference>
<dbReference type="PANTHER" id="PTHR21581:SF6">
    <property type="entry name" value="TRAFFICKING PROTEIN PARTICLE COMPLEX SUBUNIT 12"/>
    <property type="match status" value="1"/>
</dbReference>
<dbReference type="InterPro" id="IPR012338">
    <property type="entry name" value="Beta-lactam/transpept-like"/>
</dbReference>
<dbReference type="GO" id="GO:0009252">
    <property type="term" value="P:peptidoglycan biosynthetic process"/>
    <property type="evidence" value="ECO:0007669"/>
    <property type="project" value="UniProtKB-KW"/>
</dbReference>
<dbReference type="STRING" id="1280948.HY36_11610"/>
<name>A0A059DWQ8_9PROT</name>
<evidence type="ECO:0000256" key="9">
    <source>
        <dbReference type="RuleBase" id="RU004016"/>
    </source>
</evidence>
<keyword evidence="2 10" id="KW-0732">Signal</keyword>
<feature type="active site" description="Acyl-ester intermediate" evidence="7">
    <location>
        <position position="59"/>
    </location>
</feature>
<feature type="chain" id="PRO_5001575738" description="Peptidase S11 D-alanyl-D-alanine carboxypeptidase A N-terminal domain-containing protein" evidence="10">
    <location>
        <begin position="26"/>
        <end position="369"/>
    </location>
</feature>
<evidence type="ECO:0000256" key="3">
    <source>
        <dbReference type="ARBA" id="ARBA00022801"/>
    </source>
</evidence>
<evidence type="ECO:0000313" key="12">
    <source>
        <dbReference type="EMBL" id="KCZ57816.1"/>
    </source>
</evidence>
<keyword evidence="3" id="KW-0378">Hydrolase</keyword>
<accession>A0A059DWQ8</accession>
<evidence type="ECO:0000256" key="7">
    <source>
        <dbReference type="PIRSR" id="PIRSR618044-1"/>
    </source>
</evidence>
<dbReference type="PATRIC" id="fig|1280948.3.peg.3442"/>
<evidence type="ECO:0000256" key="4">
    <source>
        <dbReference type="ARBA" id="ARBA00022960"/>
    </source>
</evidence>
<evidence type="ECO:0000256" key="6">
    <source>
        <dbReference type="ARBA" id="ARBA00023316"/>
    </source>
</evidence>
<evidence type="ECO:0000256" key="1">
    <source>
        <dbReference type="ARBA" id="ARBA00007164"/>
    </source>
</evidence>
<dbReference type="Proteomes" id="UP000024547">
    <property type="component" value="Unassembled WGS sequence"/>
</dbReference>
<evidence type="ECO:0000256" key="8">
    <source>
        <dbReference type="PIRSR" id="PIRSR618044-2"/>
    </source>
</evidence>
<sequence>MRLAQFPVVKALALAVTLLVAGLHAQTASAEKYASIVVDAETHEVLHARNADEARYPASLTKVMTLYMLFDALKAGDVSLDERLVVSRHAASQPPSNLKLRTGSTITVRDAIGALVSKSANDVAVVVAERLGRTESRFAQLMTVKAKSLGMENTRFRNASGLPDSQQMSTARDLAILADAMLTDHADYYHYFSSKSFQWAGRTYKNHNELLGNVDGVDGIKTGYTRASGFNLMTSAKRDGRRIIAIMLGGNTSRSRNSHVEDLVEAAFTTLNDPTHDTQLAFAGVLMPIHPDAAAEPMLNGKPLSVIIAEGSEDNAATPAPTLTSPEPTPEPEVAAHAKLETPVENFAEPKSEFMSVAEYEARQMKLAK</sequence>
<feature type="domain" description="Peptidase S11 D-alanyl-D-alanine carboxypeptidase A N-terminal" evidence="11">
    <location>
        <begin position="30"/>
        <end position="251"/>
    </location>
</feature>
<keyword evidence="6" id="KW-0961">Cell wall biogenesis/degradation</keyword>
<keyword evidence="5" id="KW-0573">Peptidoglycan synthesis</keyword>
<dbReference type="Pfam" id="PF00768">
    <property type="entry name" value="Peptidase_S11"/>
    <property type="match status" value="1"/>
</dbReference>
<gene>
    <name evidence="12" type="ORF">HY36_11610</name>
</gene>
<dbReference type="AlphaFoldDB" id="A0A059DWQ8"/>
<dbReference type="InterPro" id="IPR018044">
    <property type="entry name" value="Peptidase_S11"/>
</dbReference>
<feature type="binding site" evidence="8">
    <location>
        <position position="221"/>
    </location>
    <ligand>
        <name>substrate</name>
    </ligand>
</feature>
<feature type="active site" evidence="7">
    <location>
        <position position="119"/>
    </location>
</feature>
<dbReference type="PRINTS" id="PR00725">
    <property type="entry name" value="DADACBPTASE1"/>
</dbReference>
<evidence type="ECO:0000259" key="11">
    <source>
        <dbReference type="Pfam" id="PF00768"/>
    </source>
</evidence>